<sequence>MAGTNSYQPLLADDDLHGSASDNTFTSGYARWQRQTKSFLSSRAKHFAILGLVALDVGAILADIFIALVSCDLGQKEEEWVEQSRDALHIVGLVFSCLFVLELLVSVWAFGHRFFHDWFHCFDAVIIVTSFVVDALTHGIVEEIASLVIILRLWRLVKIIEELSVAASERMEEIEAKVVELDQENSDLKTQIEVMRNEHWRGNNGSG</sequence>
<keyword evidence="5 14" id="KW-0812">Transmembrane</keyword>
<dbReference type="GO" id="GO:0030171">
    <property type="term" value="F:voltage-gated proton channel activity"/>
    <property type="evidence" value="ECO:0007669"/>
    <property type="project" value="InterPro"/>
</dbReference>
<evidence type="ECO:0000256" key="5">
    <source>
        <dbReference type="ARBA" id="ARBA00022692"/>
    </source>
</evidence>
<dbReference type="Gene3D" id="1.20.120.350">
    <property type="entry name" value="Voltage-gated potassium channels. Chain C"/>
    <property type="match status" value="1"/>
</dbReference>
<dbReference type="Pfam" id="PF00520">
    <property type="entry name" value="Ion_trans"/>
    <property type="match status" value="1"/>
</dbReference>
<keyword evidence="3" id="KW-0813">Transport</keyword>
<dbReference type="GO" id="GO:0034702">
    <property type="term" value="C:monoatomic ion channel complex"/>
    <property type="evidence" value="ECO:0007669"/>
    <property type="project" value="UniProtKB-KW"/>
</dbReference>
<keyword evidence="9" id="KW-0406">Ion transport</keyword>
<dbReference type="InterPro" id="IPR031846">
    <property type="entry name" value="Hvcn1"/>
</dbReference>
<dbReference type="PANTHER" id="PTHR46480:SF1">
    <property type="entry name" value="VOLTAGE-GATED HYDROGEN CHANNEL 1"/>
    <property type="match status" value="1"/>
</dbReference>
<accession>A0AA40BFJ4</accession>
<evidence type="ECO:0000256" key="2">
    <source>
        <dbReference type="ARBA" id="ARBA00015897"/>
    </source>
</evidence>
<evidence type="ECO:0000313" key="17">
    <source>
        <dbReference type="Proteomes" id="UP001172101"/>
    </source>
</evidence>
<dbReference type="CDD" id="cd14686">
    <property type="entry name" value="bZIP"/>
    <property type="match status" value="1"/>
</dbReference>
<protein>
    <recommendedName>
        <fullName evidence="2">Voltage-gated hydrogen channel 1</fullName>
    </recommendedName>
    <alternativeName>
        <fullName evidence="12">Hydrogen voltage-gated channel 1</fullName>
    </alternativeName>
</protein>
<evidence type="ECO:0000256" key="10">
    <source>
        <dbReference type="ARBA" id="ARBA00023136"/>
    </source>
</evidence>
<dbReference type="AlphaFoldDB" id="A0AA40BFJ4"/>
<keyword evidence="11" id="KW-0407">Ion channel</keyword>
<evidence type="ECO:0000256" key="1">
    <source>
        <dbReference type="ARBA" id="ARBA00004651"/>
    </source>
</evidence>
<evidence type="ECO:0000256" key="13">
    <source>
        <dbReference type="SAM" id="Coils"/>
    </source>
</evidence>
<keyword evidence="7 14" id="KW-1133">Transmembrane helix</keyword>
<keyword evidence="6" id="KW-0851">Voltage-gated channel</keyword>
<dbReference type="GO" id="GO:0005886">
    <property type="term" value="C:plasma membrane"/>
    <property type="evidence" value="ECO:0007669"/>
    <property type="project" value="UniProtKB-SubCell"/>
</dbReference>
<dbReference type="EMBL" id="JAUIRO010000001">
    <property type="protein sequence ID" value="KAK0733299.1"/>
    <property type="molecule type" value="Genomic_DNA"/>
</dbReference>
<organism evidence="16 17">
    <name type="scientific">Lasiosphaeria miniovina</name>
    <dbReference type="NCBI Taxonomy" id="1954250"/>
    <lineage>
        <taxon>Eukaryota</taxon>
        <taxon>Fungi</taxon>
        <taxon>Dikarya</taxon>
        <taxon>Ascomycota</taxon>
        <taxon>Pezizomycotina</taxon>
        <taxon>Sordariomycetes</taxon>
        <taxon>Sordariomycetidae</taxon>
        <taxon>Sordariales</taxon>
        <taxon>Lasiosphaeriaceae</taxon>
        <taxon>Lasiosphaeria</taxon>
    </lineage>
</organism>
<evidence type="ECO:0000313" key="16">
    <source>
        <dbReference type="EMBL" id="KAK0733299.1"/>
    </source>
</evidence>
<evidence type="ECO:0000256" key="14">
    <source>
        <dbReference type="SAM" id="Phobius"/>
    </source>
</evidence>
<dbReference type="GeneID" id="85319838"/>
<evidence type="ECO:0000256" key="4">
    <source>
        <dbReference type="ARBA" id="ARBA00022475"/>
    </source>
</evidence>
<evidence type="ECO:0000256" key="12">
    <source>
        <dbReference type="ARBA" id="ARBA00031989"/>
    </source>
</evidence>
<feature type="coiled-coil region" evidence="13">
    <location>
        <begin position="157"/>
        <end position="198"/>
    </location>
</feature>
<comment type="subcellular location">
    <subcellularLocation>
        <location evidence="1">Cell membrane</location>
        <topology evidence="1">Multi-pass membrane protein</topology>
    </subcellularLocation>
</comment>
<keyword evidence="10 14" id="KW-0472">Membrane</keyword>
<dbReference type="InterPro" id="IPR027359">
    <property type="entry name" value="Volt_channel_dom_sf"/>
</dbReference>
<name>A0AA40BFJ4_9PEZI</name>
<reference evidence="16" key="1">
    <citation type="submission" date="2023-06" db="EMBL/GenBank/DDBJ databases">
        <title>Genome-scale phylogeny and comparative genomics of the fungal order Sordariales.</title>
        <authorList>
            <consortium name="Lawrence Berkeley National Laboratory"/>
            <person name="Hensen N."/>
            <person name="Bonometti L."/>
            <person name="Westerberg I."/>
            <person name="Brannstrom I.O."/>
            <person name="Guillou S."/>
            <person name="Cros-Aarteil S."/>
            <person name="Calhoun S."/>
            <person name="Haridas S."/>
            <person name="Kuo A."/>
            <person name="Mondo S."/>
            <person name="Pangilinan J."/>
            <person name="Riley R."/>
            <person name="LaButti K."/>
            <person name="Andreopoulos B."/>
            <person name="Lipzen A."/>
            <person name="Chen C."/>
            <person name="Yanf M."/>
            <person name="Daum C."/>
            <person name="Ng V."/>
            <person name="Clum A."/>
            <person name="Steindorff A."/>
            <person name="Ohm R."/>
            <person name="Martin F."/>
            <person name="Silar P."/>
            <person name="Natvig D."/>
            <person name="Lalanne C."/>
            <person name="Gautier V."/>
            <person name="Ament-velasquez S.L."/>
            <person name="Kruys A."/>
            <person name="Hutchinson M.I."/>
            <person name="Powell A.J."/>
            <person name="Barry K."/>
            <person name="Miller A.N."/>
            <person name="Grigoriev I.V."/>
            <person name="Debuchy R."/>
            <person name="Gladieux P."/>
            <person name="Thoren M.H."/>
            <person name="Johannesson H."/>
        </authorList>
    </citation>
    <scope>NUCLEOTIDE SEQUENCE</scope>
    <source>
        <strain evidence="16">SMH2392-1A</strain>
    </source>
</reference>
<feature type="domain" description="Ion transport" evidence="15">
    <location>
        <begin position="66"/>
        <end position="161"/>
    </location>
</feature>
<keyword evidence="8 13" id="KW-0175">Coiled coil</keyword>
<dbReference type="InterPro" id="IPR005821">
    <property type="entry name" value="Ion_trans_dom"/>
</dbReference>
<evidence type="ECO:0000256" key="7">
    <source>
        <dbReference type="ARBA" id="ARBA00022989"/>
    </source>
</evidence>
<keyword evidence="17" id="KW-1185">Reference proteome</keyword>
<proteinExistence type="predicted"/>
<evidence type="ECO:0000256" key="11">
    <source>
        <dbReference type="ARBA" id="ARBA00023303"/>
    </source>
</evidence>
<feature type="transmembrane region" description="Helical" evidence="14">
    <location>
        <begin position="47"/>
        <end position="68"/>
    </location>
</feature>
<dbReference type="Proteomes" id="UP001172101">
    <property type="component" value="Unassembled WGS sequence"/>
</dbReference>
<dbReference type="RefSeq" id="XP_060302176.1">
    <property type="nucleotide sequence ID" value="XM_060436568.1"/>
</dbReference>
<evidence type="ECO:0000256" key="8">
    <source>
        <dbReference type="ARBA" id="ARBA00023054"/>
    </source>
</evidence>
<dbReference type="PANTHER" id="PTHR46480">
    <property type="entry name" value="F20B24.22"/>
    <property type="match status" value="1"/>
</dbReference>
<keyword evidence="4" id="KW-1003">Cell membrane</keyword>
<evidence type="ECO:0000259" key="15">
    <source>
        <dbReference type="Pfam" id="PF00520"/>
    </source>
</evidence>
<evidence type="ECO:0000256" key="3">
    <source>
        <dbReference type="ARBA" id="ARBA00022448"/>
    </source>
</evidence>
<gene>
    <name evidence="16" type="ORF">B0T26DRAFT_633773</name>
</gene>
<evidence type="ECO:0000256" key="6">
    <source>
        <dbReference type="ARBA" id="ARBA00022882"/>
    </source>
</evidence>
<evidence type="ECO:0000256" key="9">
    <source>
        <dbReference type="ARBA" id="ARBA00023065"/>
    </source>
</evidence>
<feature type="transmembrane region" description="Helical" evidence="14">
    <location>
        <begin position="88"/>
        <end position="110"/>
    </location>
</feature>
<comment type="caution">
    <text evidence="16">The sequence shown here is derived from an EMBL/GenBank/DDBJ whole genome shotgun (WGS) entry which is preliminary data.</text>
</comment>